<evidence type="ECO:0000259" key="6">
    <source>
        <dbReference type="Pfam" id="PF02836"/>
    </source>
</evidence>
<dbReference type="InterPro" id="IPR006103">
    <property type="entry name" value="Glyco_hydro_2_cat"/>
</dbReference>
<protein>
    <submittedName>
        <fullName evidence="10">Glycoside hydrolase family 2 protein</fullName>
    </submittedName>
</protein>
<dbReference type="InterPro" id="IPR017853">
    <property type="entry name" value="GH"/>
</dbReference>
<evidence type="ECO:0000259" key="9">
    <source>
        <dbReference type="Pfam" id="PF18565"/>
    </source>
</evidence>
<dbReference type="InterPro" id="IPR036156">
    <property type="entry name" value="Beta-gal/glucu_dom_sf"/>
</dbReference>
<gene>
    <name evidence="10" type="ORF">G8759_24260</name>
</gene>
<keyword evidence="3" id="KW-0326">Glycosidase</keyword>
<dbReference type="InterPro" id="IPR008979">
    <property type="entry name" value="Galactose-bd-like_sf"/>
</dbReference>
<evidence type="ECO:0000259" key="5">
    <source>
        <dbReference type="Pfam" id="PF00703"/>
    </source>
</evidence>
<evidence type="ECO:0000256" key="1">
    <source>
        <dbReference type="ARBA" id="ARBA00007401"/>
    </source>
</evidence>
<dbReference type="InterPro" id="IPR006104">
    <property type="entry name" value="Glyco_hydro_2_N"/>
</dbReference>
<dbReference type="PANTHER" id="PTHR42732:SF1">
    <property type="entry name" value="BETA-MANNOSIDASE"/>
    <property type="match status" value="1"/>
</dbReference>
<dbReference type="Gene3D" id="3.20.20.80">
    <property type="entry name" value="Glycosidases"/>
    <property type="match status" value="1"/>
</dbReference>
<dbReference type="Pfam" id="PF02837">
    <property type="entry name" value="Glyco_hydro_2_N"/>
    <property type="match status" value="1"/>
</dbReference>
<dbReference type="Pfam" id="PF02836">
    <property type="entry name" value="Glyco_hydro_2_C"/>
    <property type="match status" value="1"/>
</dbReference>
<feature type="domain" description="Glycoside hydrolase family 2" evidence="9">
    <location>
        <begin position="737"/>
        <end position="815"/>
    </location>
</feature>
<keyword evidence="2 10" id="KW-0378">Hydrolase</keyword>
<evidence type="ECO:0000259" key="7">
    <source>
        <dbReference type="Pfam" id="PF02837"/>
    </source>
</evidence>
<dbReference type="RefSeq" id="WP_167213886.1">
    <property type="nucleotide sequence ID" value="NZ_CP050063.1"/>
</dbReference>
<sequence length="824" mass="92893">MLRLVISFFIVLFLAIPALFAQKSVRLLANWQYMQSDLGGSWEAVRPVGEGSPESVPVWQDVTLPHCFNARDAVDPAGNYYRGPGWYRTQLTIQNPYRQGRTLLHFEGAGQKTDVYVYTTKVGSHVGGYDEWTVDITAAVEDFKKTDVFTKQFKGKVPVVIRCDNSRDLEMIPSGMSDFNVYGGLYRYVNLTYVPTVSLDKVFVNADVDPAGQAGKLTVGGRFRHAAEQSVATVSIRLLDPQGKPVDQTIKPLNDLTGDVSLWQTNLRKPRLWSPDSPERYTVVIKVMTATDTTSYTEKVGFQNFEFAENGPFKLNGKRLLLNGTHRHEDHAGVGAAMTESMIRREMIMMKEMGVNFIRLGHYQQSRIVLDLCDSLGILVWEEIPWCRGGLGGDLYKEQARRMLTSMIEQHYNHPAVIIWGLGNENDWPGDFQEFDKEKIRLFMRELNDLSHRLDPRRKTAIRRCDFCKDIVDVYSPSIWAGWYRGRYTEYKSVSEQEFGKVNHFLHVEWGGDSHARRHAEEPDQAVANVTTGKGVDERTGDASLHGGSTRMSKDGDWSESYIVNLIDWHLKEQETMPWLTGTAYWPFKDFSTPLRPENPVPFVNQKGVVERDLTPKESYYVFQSYWAEKPMVHIYGHSWPVRWGTAGAQKLVKVYSNCAEAELFVNGKSQGVRKRNSQDFPAAGLRWQVPFNAGSNQIRVVARQGSKTVLDEVTMQYQTEKWDKPAQLILEKIGEENGVSTIQARLVDDRGIACLDAANYISFSLAGDGRLLDNLGTSTGSRTVQAYNGRALIRVESGAGKAVVGVQSPGLPTALLTIQPLKQ</sequence>
<name>A0A6G9ATB9_9BACT</name>
<feature type="domain" description="Glycoside hydrolase family 2 catalytic" evidence="6">
    <location>
        <begin position="310"/>
        <end position="627"/>
    </location>
</feature>
<dbReference type="Gene3D" id="2.60.120.260">
    <property type="entry name" value="Galactose-binding domain-like"/>
    <property type="match status" value="1"/>
</dbReference>
<dbReference type="PANTHER" id="PTHR42732">
    <property type="entry name" value="BETA-GALACTOSIDASE"/>
    <property type="match status" value="1"/>
</dbReference>
<evidence type="ECO:0000313" key="11">
    <source>
        <dbReference type="Proteomes" id="UP000501802"/>
    </source>
</evidence>
<dbReference type="InterPro" id="IPR051913">
    <property type="entry name" value="GH2_Domain-Containing"/>
</dbReference>
<proteinExistence type="inferred from homology"/>
<dbReference type="EMBL" id="CP050063">
    <property type="protein sequence ID" value="QIP15525.1"/>
    <property type="molecule type" value="Genomic_DNA"/>
</dbReference>
<evidence type="ECO:0000256" key="4">
    <source>
        <dbReference type="SAM" id="MobiDB-lite"/>
    </source>
</evidence>
<dbReference type="Gene3D" id="2.60.40.10">
    <property type="entry name" value="Immunoglobulins"/>
    <property type="match status" value="3"/>
</dbReference>
<feature type="domain" description="Glycosyl hydrolases family 2 sugar binding" evidence="7">
    <location>
        <begin position="56"/>
        <end position="195"/>
    </location>
</feature>
<comment type="similarity">
    <text evidence="1">Belongs to the glycosyl hydrolase 2 family.</text>
</comment>
<dbReference type="AlphaFoldDB" id="A0A6G9ATB9"/>
<evidence type="ECO:0000256" key="2">
    <source>
        <dbReference type="ARBA" id="ARBA00022801"/>
    </source>
</evidence>
<evidence type="ECO:0000259" key="8">
    <source>
        <dbReference type="Pfam" id="PF16355"/>
    </source>
</evidence>
<dbReference type="InterPro" id="IPR006102">
    <property type="entry name" value="Ig-like_GH2"/>
</dbReference>
<dbReference type="Pfam" id="PF18565">
    <property type="entry name" value="Glyco_hydro2_C5"/>
    <property type="match status" value="1"/>
</dbReference>
<dbReference type="SUPFAM" id="SSF49785">
    <property type="entry name" value="Galactose-binding domain-like"/>
    <property type="match status" value="1"/>
</dbReference>
<feature type="region of interest" description="Disordered" evidence="4">
    <location>
        <begin position="532"/>
        <end position="552"/>
    </location>
</feature>
<feature type="domain" description="Glycoside hydrolase family 2 immunoglobulin-like beta-sandwich" evidence="5">
    <location>
        <begin position="198"/>
        <end position="302"/>
    </location>
</feature>
<dbReference type="KEGG" id="spib:G8759_24260"/>
<keyword evidence="11" id="KW-1185">Reference proteome</keyword>
<evidence type="ECO:0000313" key="10">
    <source>
        <dbReference type="EMBL" id="QIP15525.1"/>
    </source>
</evidence>
<dbReference type="InterPro" id="IPR040605">
    <property type="entry name" value="Glyco_hydro2_dom5"/>
</dbReference>
<dbReference type="PRINTS" id="PR00132">
    <property type="entry name" value="GLHYDRLASE2"/>
</dbReference>
<dbReference type="GO" id="GO:0004553">
    <property type="term" value="F:hydrolase activity, hydrolyzing O-glycosyl compounds"/>
    <property type="evidence" value="ECO:0007669"/>
    <property type="project" value="InterPro"/>
</dbReference>
<organism evidence="10 11">
    <name type="scientific">Spirosoma aureum</name>
    <dbReference type="NCBI Taxonomy" id="2692134"/>
    <lineage>
        <taxon>Bacteria</taxon>
        <taxon>Pseudomonadati</taxon>
        <taxon>Bacteroidota</taxon>
        <taxon>Cytophagia</taxon>
        <taxon>Cytophagales</taxon>
        <taxon>Cytophagaceae</taxon>
        <taxon>Spirosoma</taxon>
    </lineage>
</organism>
<accession>A0A6G9ATB9</accession>
<dbReference type="Proteomes" id="UP000501802">
    <property type="component" value="Chromosome"/>
</dbReference>
<dbReference type="InterPro" id="IPR032311">
    <property type="entry name" value="DUF4982"/>
</dbReference>
<dbReference type="InterPro" id="IPR013783">
    <property type="entry name" value="Ig-like_fold"/>
</dbReference>
<dbReference type="SUPFAM" id="SSF49303">
    <property type="entry name" value="beta-Galactosidase/glucuronidase domain"/>
    <property type="match status" value="1"/>
</dbReference>
<dbReference type="GO" id="GO:0005975">
    <property type="term" value="P:carbohydrate metabolic process"/>
    <property type="evidence" value="ECO:0007669"/>
    <property type="project" value="InterPro"/>
</dbReference>
<dbReference type="SUPFAM" id="SSF51445">
    <property type="entry name" value="(Trans)glycosidases"/>
    <property type="match status" value="1"/>
</dbReference>
<reference evidence="10 11" key="1">
    <citation type="submission" date="2020-03" db="EMBL/GenBank/DDBJ databases">
        <authorList>
            <person name="Kim M.K."/>
        </authorList>
    </citation>
    <scope>NUCLEOTIDE SEQUENCE [LARGE SCALE GENOMIC DNA]</scope>
    <source>
        <strain evidence="10 11">BT328</strain>
    </source>
</reference>
<dbReference type="Pfam" id="PF00703">
    <property type="entry name" value="Glyco_hydro_2"/>
    <property type="match status" value="1"/>
</dbReference>
<evidence type="ECO:0000256" key="3">
    <source>
        <dbReference type="ARBA" id="ARBA00023295"/>
    </source>
</evidence>
<dbReference type="InterPro" id="IPR006101">
    <property type="entry name" value="Glyco_hydro_2"/>
</dbReference>
<dbReference type="Pfam" id="PF16355">
    <property type="entry name" value="DUF4982"/>
    <property type="match status" value="1"/>
</dbReference>
<feature type="domain" description="DUF4982" evidence="8">
    <location>
        <begin position="649"/>
        <end position="710"/>
    </location>
</feature>